<evidence type="ECO:0000313" key="3">
    <source>
        <dbReference type="EMBL" id="KAJ1359254.1"/>
    </source>
</evidence>
<organism evidence="3 4">
    <name type="scientific">Parelaphostrongylus tenuis</name>
    <name type="common">Meningeal worm</name>
    <dbReference type="NCBI Taxonomy" id="148309"/>
    <lineage>
        <taxon>Eukaryota</taxon>
        <taxon>Metazoa</taxon>
        <taxon>Ecdysozoa</taxon>
        <taxon>Nematoda</taxon>
        <taxon>Chromadorea</taxon>
        <taxon>Rhabditida</taxon>
        <taxon>Rhabditina</taxon>
        <taxon>Rhabditomorpha</taxon>
        <taxon>Strongyloidea</taxon>
        <taxon>Metastrongylidae</taxon>
        <taxon>Parelaphostrongylus</taxon>
    </lineage>
</organism>
<accession>A0AAD5N3P5</accession>
<feature type="chain" id="PRO_5042171818" evidence="2">
    <location>
        <begin position="23"/>
        <end position="126"/>
    </location>
</feature>
<evidence type="ECO:0000256" key="1">
    <source>
        <dbReference type="SAM" id="Phobius"/>
    </source>
</evidence>
<dbReference type="EMBL" id="JAHQIW010003588">
    <property type="protein sequence ID" value="KAJ1359254.1"/>
    <property type="molecule type" value="Genomic_DNA"/>
</dbReference>
<comment type="caution">
    <text evidence="3">The sequence shown here is derived from an EMBL/GenBank/DDBJ whole genome shotgun (WGS) entry which is preliminary data.</text>
</comment>
<protein>
    <submittedName>
        <fullName evidence="3">Uncharacterized protein</fullName>
    </submittedName>
</protein>
<proteinExistence type="predicted"/>
<reference evidence="3" key="1">
    <citation type="submission" date="2021-06" db="EMBL/GenBank/DDBJ databases">
        <title>Parelaphostrongylus tenuis whole genome reference sequence.</title>
        <authorList>
            <person name="Garwood T.J."/>
            <person name="Larsen P.A."/>
            <person name="Fountain-Jones N.M."/>
            <person name="Garbe J.R."/>
            <person name="Macchietto M.G."/>
            <person name="Kania S.A."/>
            <person name="Gerhold R.W."/>
            <person name="Richards J.E."/>
            <person name="Wolf T.M."/>
        </authorList>
    </citation>
    <scope>NUCLEOTIDE SEQUENCE</scope>
    <source>
        <strain evidence="3">MNPRO001-30</strain>
        <tissue evidence="3">Meninges</tissue>
    </source>
</reference>
<dbReference type="AlphaFoldDB" id="A0AAD5N3P5"/>
<keyword evidence="4" id="KW-1185">Reference proteome</keyword>
<gene>
    <name evidence="3" type="ORF">KIN20_017947</name>
</gene>
<name>A0AAD5N3P5_PARTN</name>
<evidence type="ECO:0000256" key="2">
    <source>
        <dbReference type="SAM" id="SignalP"/>
    </source>
</evidence>
<sequence length="126" mass="14153">MHIHVILICLVPLVAVLPLVYASKHIRIRQFLRAISLLSPVLSDILFQAIVDFVIVIGLINLLTVIIDTAFHEMWNANSSAKAMFQLRCRASSEHMPSGSTELLHIRNSARNMLHFTPNGSRLLDD</sequence>
<feature type="transmembrane region" description="Helical" evidence="1">
    <location>
        <begin position="46"/>
        <end position="67"/>
    </location>
</feature>
<keyword evidence="1" id="KW-0812">Transmembrane</keyword>
<keyword evidence="1" id="KW-0472">Membrane</keyword>
<evidence type="ECO:0000313" key="4">
    <source>
        <dbReference type="Proteomes" id="UP001196413"/>
    </source>
</evidence>
<keyword evidence="2" id="KW-0732">Signal</keyword>
<keyword evidence="1" id="KW-1133">Transmembrane helix</keyword>
<dbReference type="Proteomes" id="UP001196413">
    <property type="component" value="Unassembled WGS sequence"/>
</dbReference>
<feature type="signal peptide" evidence="2">
    <location>
        <begin position="1"/>
        <end position="22"/>
    </location>
</feature>